<proteinExistence type="predicted"/>
<dbReference type="Gene3D" id="3.40.50.410">
    <property type="entry name" value="von Willebrand factor, type A domain"/>
    <property type="match status" value="1"/>
</dbReference>
<feature type="compositionally biased region" description="Basic residues" evidence="1">
    <location>
        <begin position="969"/>
        <end position="979"/>
    </location>
</feature>
<evidence type="ECO:0000313" key="4">
    <source>
        <dbReference type="EMBL" id="OBS29438.1"/>
    </source>
</evidence>
<dbReference type="Pfam" id="PF08487">
    <property type="entry name" value="VIT"/>
    <property type="match status" value="1"/>
</dbReference>
<feature type="region of interest" description="Disordered" evidence="1">
    <location>
        <begin position="948"/>
        <end position="1007"/>
    </location>
</feature>
<feature type="region of interest" description="Disordered" evidence="1">
    <location>
        <begin position="893"/>
        <end position="935"/>
    </location>
</feature>
<dbReference type="EMBL" id="LYXU01000001">
    <property type="protein sequence ID" value="OBS29438.1"/>
    <property type="molecule type" value="Genomic_DNA"/>
</dbReference>
<feature type="region of interest" description="Disordered" evidence="1">
    <location>
        <begin position="824"/>
        <end position="875"/>
    </location>
</feature>
<evidence type="ECO:0000259" key="3">
    <source>
        <dbReference type="PROSITE" id="PS51468"/>
    </source>
</evidence>
<organism evidence="4 5">
    <name type="scientific">Fusarium poae</name>
    <dbReference type="NCBI Taxonomy" id="36050"/>
    <lineage>
        <taxon>Eukaryota</taxon>
        <taxon>Fungi</taxon>
        <taxon>Dikarya</taxon>
        <taxon>Ascomycota</taxon>
        <taxon>Pezizomycotina</taxon>
        <taxon>Sordariomycetes</taxon>
        <taxon>Hypocreomycetidae</taxon>
        <taxon>Hypocreales</taxon>
        <taxon>Nectriaceae</taxon>
        <taxon>Fusarium</taxon>
    </lineage>
</organism>
<dbReference type="PROSITE" id="PS50234">
    <property type="entry name" value="VWFA"/>
    <property type="match status" value="1"/>
</dbReference>
<feature type="compositionally biased region" description="Basic and acidic residues" evidence="1">
    <location>
        <begin position="926"/>
        <end position="935"/>
    </location>
</feature>
<evidence type="ECO:0008006" key="6">
    <source>
        <dbReference type="Google" id="ProtNLM"/>
    </source>
</evidence>
<dbReference type="InterPro" id="IPR002035">
    <property type="entry name" value="VWF_A"/>
</dbReference>
<dbReference type="PROSITE" id="PS51468">
    <property type="entry name" value="VIT"/>
    <property type="match status" value="1"/>
</dbReference>
<feature type="compositionally biased region" description="Low complexity" evidence="1">
    <location>
        <begin position="893"/>
        <end position="905"/>
    </location>
</feature>
<dbReference type="Pfam" id="PF13768">
    <property type="entry name" value="VWA_3"/>
    <property type="match status" value="1"/>
</dbReference>
<dbReference type="SUPFAM" id="SSF53300">
    <property type="entry name" value="vWA-like"/>
    <property type="match status" value="1"/>
</dbReference>
<gene>
    <name evidence="4" type="ORF">FPOA_03374</name>
</gene>
<dbReference type="PANTHER" id="PTHR45737:SF4">
    <property type="entry name" value="VON WILLEBRAND DOMAIN PROTEIN (AFU_ORTHOLOGUE AFUA_4G01160)"/>
    <property type="match status" value="1"/>
</dbReference>
<accession>A0A1B8B9Q3</accession>
<dbReference type="AlphaFoldDB" id="A0A1B8B9Q3"/>
<dbReference type="InterPro" id="IPR013694">
    <property type="entry name" value="VIT"/>
</dbReference>
<evidence type="ECO:0000313" key="5">
    <source>
        <dbReference type="Proteomes" id="UP000091967"/>
    </source>
</evidence>
<evidence type="ECO:0000256" key="1">
    <source>
        <dbReference type="SAM" id="MobiDB-lite"/>
    </source>
</evidence>
<keyword evidence="5" id="KW-1185">Reference proteome</keyword>
<sequence>MSSRHVPIKRLPSGVLISAPDLTQRFPPDEASELPMGKPNNILRTPRARGIESVDDVHTGISHISNPLAMFVTYGGCPDYVSPPSSNPGVPFVPPKEEKAMLYLPVLKVSSITMIEGTLAYTTLIQSFRNPSQMTISEARHMFPLYDGAVVTGFECTIGDERRLRGVVKSKEQARKEYKKAVQEQAKAAAILEEHTPEMFETSLGNIPPMTTVEIKIVYIQELRVVMMDGEATEGVAFIVPTSIAPRHDKSQSASEITRDGLDIKIRILNDGKVNPDGCQEESGHEVYYDGSRVMEPPQKFDGNGEQSPQEYYCWDHHSDQSTMTKDFVFVIQMRKGHEVQSQAILCPPDDAGLAAMMVSIRPSDLFRNAIIPQSFSGEILFLLDQSGSMRWGDRSSPGGPGKTRKIDILREAMLLVISGLPKTCSFNIISWGSETWAMWEHSRKQSPDNINEAKEYISQIEANLGGTDLLRALKSAVQRRQVDSNSTQIVVLTDGELNPNEPMSFVWKTRQELQNKIRFFALGIGSKVPHSLIEGITDLGGGFGDIIDTTKNPRWHSRLNRLFKSSLEPDSWDCDINIGHEFEQHSLVDFRLNKDTSDTQKVPYFQAPHTITALHPFKFTSIFFLIKARDDGVMPSEITITTTTNGAKKKMYRLSVTQAAGQDGTMHRLAAKAALVDLEDLVKNESSSSPLVEENAQTIGTTYSITSKWTSFVAVPQDEPTTTTTEGTMMEHYKAMYEDVGFEELLATADLDRDGDTKDVRGLGAVDYALVRRQNSTFLYGSTAKFKSRRGPPGLLSDISNKFSTVDERPSSSETMVRNALCSDVIPPQGGGEASRSEVETVSNKERAVSPDADEQIPSLRSVADPRASPSPMDLLRQQSMFPDMQLSLDMSLDSLPDSSDLQSAPLATTLDYPELAETSTSERSGNESRSRDQAIMEKARELHAARITRQRDGGASSSDLSNANFRMNRRPRARRQKILPSHLPPPLESPQAHPQDVRDKEERAMASPREVIDPLNWKVAVEYQNGQSLFELPESARGLLHLHFCPDTVLAAIEKLNSLLPSQERSQGASEAVVIDTIMTILCYQTHLALEEDLWDLMMERARDAVTETIGQEILETIEEFLTASMMHKHYTVVVEGNGSEGGQSTGTATCPVCNVQWQSLRTFSCPFDHEPDMPHVFQKWAEFWEHQKEKGHMGCPRE</sequence>
<dbReference type="OMA" id="HTFPLYD"/>
<dbReference type="SMART" id="SM00327">
    <property type="entry name" value="VWA"/>
    <property type="match status" value="1"/>
</dbReference>
<name>A0A1B8B9Q3_FUSPO</name>
<feature type="domain" description="VIT" evidence="3">
    <location>
        <begin position="90"/>
        <end position="221"/>
    </location>
</feature>
<evidence type="ECO:0000259" key="2">
    <source>
        <dbReference type="PROSITE" id="PS50234"/>
    </source>
</evidence>
<dbReference type="PANTHER" id="PTHR45737">
    <property type="entry name" value="VON WILLEBRAND FACTOR A DOMAIN-CONTAINING PROTEIN 5A"/>
    <property type="match status" value="1"/>
</dbReference>
<feature type="domain" description="VWFA" evidence="2">
    <location>
        <begin position="379"/>
        <end position="568"/>
    </location>
</feature>
<comment type="caution">
    <text evidence="4">The sequence shown here is derived from an EMBL/GenBank/DDBJ whole genome shotgun (WGS) entry which is preliminary data.</text>
</comment>
<feature type="compositionally biased region" description="Basic and acidic residues" evidence="1">
    <location>
        <begin position="997"/>
        <end position="1006"/>
    </location>
</feature>
<dbReference type="InterPro" id="IPR036465">
    <property type="entry name" value="vWFA_dom_sf"/>
</dbReference>
<dbReference type="Proteomes" id="UP000091967">
    <property type="component" value="Unassembled WGS sequence"/>
</dbReference>
<reference evidence="4 5" key="1">
    <citation type="submission" date="2016-06" db="EMBL/GenBank/DDBJ databases">
        <title>Living apart together: crosstalk between the core and supernumerary genomes in a fungal plant pathogen.</title>
        <authorList>
            <person name="Vanheule A."/>
            <person name="Audenaert K."/>
            <person name="Warris S."/>
            <person name="Van De Geest H."/>
            <person name="Schijlen E."/>
            <person name="Hofte M."/>
            <person name="De Saeger S."/>
            <person name="Haesaert G."/>
            <person name="Waalwijk C."/>
            <person name="Van Der Lee T."/>
        </authorList>
    </citation>
    <scope>NUCLEOTIDE SEQUENCE [LARGE SCALE GENOMIC DNA]</scope>
    <source>
        <strain evidence="4 5">2516</strain>
    </source>
</reference>
<protein>
    <recommendedName>
        <fullName evidence="6">VWFA domain-containing protein</fullName>
    </recommendedName>
</protein>
<feature type="compositionally biased region" description="Basic and acidic residues" evidence="1">
    <location>
        <begin position="836"/>
        <end position="850"/>
    </location>
</feature>
<dbReference type="SMART" id="SM00609">
    <property type="entry name" value="VIT"/>
    <property type="match status" value="1"/>
</dbReference>
<dbReference type="STRING" id="36050.A0A1B8B9Q3"/>